<organism evidence="1">
    <name type="scientific">Sipha flava</name>
    <name type="common">yellow sugarcane aphid</name>
    <dbReference type="NCBI Taxonomy" id="143950"/>
    <lineage>
        <taxon>Eukaryota</taxon>
        <taxon>Metazoa</taxon>
        <taxon>Ecdysozoa</taxon>
        <taxon>Arthropoda</taxon>
        <taxon>Hexapoda</taxon>
        <taxon>Insecta</taxon>
        <taxon>Pterygota</taxon>
        <taxon>Neoptera</taxon>
        <taxon>Paraneoptera</taxon>
        <taxon>Hemiptera</taxon>
        <taxon>Sternorrhyncha</taxon>
        <taxon>Aphidomorpha</taxon>
        <taxon>Aphidoidea</taxon>
        <taxon>Aphididae</taxon>
        <taxon>Sipha</taxon>
    </lineage>
</organism>
<name>A0A2S2R699_9HEMI</name>
<sequence>MHLLRNSMYATRKKHFPKLLNTVNEAVLQLKEFQVKFKVLQFMYFSDDNSVLLFTCSTNLSALCDAPHIFGDGTFYFLIAQNYLHNCIPFYYRYLSKLFLRTNSILFFKR</sequence>
<dbReference type="AlphaFoldDB" id="A0A2S2R699"/>
<protein>
    <submittedName>
        <fullName evidence="1">Uncharacterized protein</fullName>
    </submittedName>
</protein>
<proteinExistence type="predicted"/>
<evidence type="ECO:0000313" key="1">
    <source>
        <dbReference type="EMBL" id="MBY85240.1"/>
    </source>
</evidence>
<accession>A0A2S2R699</accession>
<reference evidence="1" key="1">
    <citation type="submission" date="2018-04" db="EMBL/GenBank/DDBJ databases">
        <title>Transcriptome assembly of Sipha flava.</title>
        <authorList>
            <person name="Scully E.D."/>
            <person name="Geib S.M."/>
            <person name="Palmer N.A."/>
            <person name="Koch K."/>
            <person name="Bradshaw J."/>
            <person name="Heng-Moss T."/>
            <person name="Sarath G."/>
        </authorList>
    </citation>
    <scope>NUCLEOTIDE SEQUENCE</scope>
</reference>
<gene>
    <name evidence="1" type="ORF">g.7520</name>
</gene>
<dbReference type="EMBL" id="GGMS01016037">
    <property type="protein sequence ID" value="MBY85240.1"/>
    <property type="molecule type" value="Transcribed_RNA"/>
</dbReference>